<gene>
    <name evidence="2" type="ORF">F0475_09290</name>
</gene>
<protein>
    <recommendedName>
        <fullName evidence="1">DUF5675 domain-containing protein</fullName>
    </recommendedName>
</protein>
<dbReference type="Pfam" id="PF18925">
    <property type="entry name" value="DUF5675"/>
    <property type="match status" value="1"/>
</dbReference>
<organism evidence="2 3">
    <name type="scientific">Prevotella vespertina</name>
    <dbReference type="NCBI Taxonomy" id="2608404"/>
    <lineage>
        <taxon>Bacteria</taxon>
        <taxon>Pseudomonadati</taxon>
        <taxon>Bacteroidota</taxon>
        <taxon>Bacteroidia</taxon>
        <taxon>Bacteroidales</taxon>
        <taxon>Prevotellaceae</taxon>
        <taxon>Prevotella</taxon>
    </lineage>
</organism>
<sequence length="144" mass="16244">MQITINRIAKKATYTIGRLLIDGKYFCDTLEPADHGLKKRMSLVKIKKIKHDRGRSAIPTGTYRVLITKSPKFKAWLPLIFGVPGFEGIRIHAGNKPVNTRGCILVGRNRIKGHLVTSRAVLLSLIRVMTEALDREEIIMLNIQ</sequence>
<accession>A0A7C9HER9</accession>
<dbReference type="InterPro" id="IPR043732">
    <property type="entry name" value="DUF5675"/>
</dbReference>
<proteinExistence type="predicted"/>
<reference evidence="2 3" key="1">
    <citation type="submission" date="2019-09" db="EMBL/GenBank/DDBJ databases">
        <title>Prevotella A2879 sp. nov., isolated from an abscess of a patient.</title>
        <authorList>
            <person name="Buhl M."/>
            <person name="Oberhettinger P."/>
        </authorList>
    </citation>
    <scope>NUCLEOTIDE SEQUENCE [LARGE SCALE GENOMIC DNA]</scope>
    <source>
        <strain evidence="2 3">A2879</strain>
    </source>
</reference>
<name>A0A7C9HER9_9BACT</name>
<evidence type="ECO:0000313" key="2">
    <source>
        <dbReference type="EMBL" id="MUL28490.1"/>
    </source>
</evidence>
<dbReference type="RefSeq" id="WP_155716378.1">
    <property type="nucleotide sequence ID" value="NZ_VVIQ01000010.1"/>
</dbReference>
<evidence type="ECO:0000313" key="3">
    <source>
        <dbReference type="Proteomes" id="UP000482295"/>
    </source>
</evidence>
<dbReference type="Proteomes" id="UP000482295">
    <property type="component" value="Unassembled WGS sequence"/>
</dbReference>
<evidence type="ECO:0000259" key="1">
    <source>
        <dbReference type="Pfam" id="PF18925"/>
    </source>
</evidence>
<dbReference type="AlphaFoldDB" id="A0A7C9HER9"/>
<dbReference type="EMBL" id="VVIQ01000010">
    <property type="protein sequence ID" value="MUL28490.1"/>
    <property type="molecule type" value="Genomic_DNA"/>
</dbReference>
<comment type="caution">
    <text evidence="2">The sequence shown here is derived from an EMBL/GenBank/DDBJ whole genome shotgun (WGS) entry which is preliminary data.</text>
</comment>
<feature type="domain" description="DUF5675" evidence="1">
    <location>
        <begin position="4"/>
        <end position="130"/>
    </location>
</feature>
<keyword evidence="3" id="KW-1185">Reference proteome</keyword>